<dbReference type="Gene3D" id="1.10.10.10">
    <property type="entry name" value="Winged helix-like DNA-binding domain superfamily/Winged helix DNA-binding domain"/>
    <property type="match status" value="1"/>
</dbReference>
<proteinExistence type="predicted"/>
<dbReference type="PROSITE" id="PS50042">
    <property type="entry name" value="CNMP_BINDING_3"/>
    <property type="match status" value="1"/>
</dbReference>
<dbReference type="Pfam" id="PF00027">
    <property type="entry name" value="cNMP_binding"/>
    <property type="match status" value="1"/>
</dbReference>
<sequence>MAQIERFWANCPLFADADAAELADLTRQSAPIHLQPRQSLFLRGEPGDHVYLLVSGAVRITVLSEDGREVMFALIEPGQVFGEISVLDEGPRTANATAMGKSELLALSRGALYAYLDRKPERYRRLIAVLCQRIRSADQLLEDLLFQSTRTRLAKHLRDLAGKVGERDGPSITLRMSQQDLADNLGVSRELVNKILSRWESAGTVSLWRGKITFLLDALPEGDGEG</sequence>
<dbReference type="InterPro" id="IPR018488">
    <property type="entry name" value="cNMP-bd_CS"/>
</dbReference>
<feature type="domain" description="HTH crp-type" evidence="5">
    <location>
        <begin position="147"/>
        <end position="218"/>
    </location>
</feature>
<dbReference type="InterPro" id="IPR018490">
    <property type="entry name" value="cNMP-bd_dom_sf"/>
</dbReference>
<dbReference type="InterPro" id="IPR000595">
    <property type="entry name" value="cNMP-bd_dom"/>
</dbReference>
<dbReference type="Gene3D" id="2.60.120.10">
    <property type="entry name" value="Jelly Rolls"/>
    <property type="match status" value="1"/>
</dbReference>
<dbReference type="InterPro" id="IPR012318">
    <property type="entry name" value="HTH_CRP"/>
</dbReference>
<dbReference type="SMART" id="SM00100">
    <property type="entry name" value="cNMP"/>
    <property type="match status" value="1"/>
</dbReference>
<evidence type="ECO:0000256" key="2">
    <source>
        <dbReference type="ARBA" id="ARBA00023125"/>
    </source>
</evidence>
<evidence type="ECO:0000256" key="1">
    <source>
        <dbReference type="ARBA" id="ARBA00023015"/>
    </source>
</evidence>
<dbReference type="CDD" id="cd00038">
    <property type="entry name" value="CAP_ED"/>
    <property type="match status" value="1"/>
</dbReference>
<dbReference type="GO" id="GO:0003700">
    <property type="term" value="F:DNA-binding transcription factor activity"/>
    <property type="evidence" value="ECO:0007669"/>
    <property type="project" value="TreeGrafter"/>
</dbReference>
<dbReference type="GO" id="GO:0003677">
    <property type="term" value="F:DNA binding"/>
    <property type="evidence" value="ECO:0007669"/>
    <property type="project" value="UniProtKB-KW"/>
</dbReference>
<dbReference type="PANTHER" id="PTHR24567">
    <property type="entry name" value="CRP FAMILY TRANSCRIPTIONAL REGULATORY PROTEIN"/>
    <property type="match status" value="1"/>
</dbReference>
<gene>
    <name evidence="6" type="primary">crp_17</name>
    <name evidence="6" type="ORF">GALL_200760</name>
</gene>
<dbReference type="EMBL" id="MLJW01000126">
    <property type="protein sequence ID" value="OIQ97894.1"/>
    <property type="molecule type" value="Genomic_DNA"/>
</dbReference>
<keyword evidence="2" id="KW-0238">DNA-binding</keyword>
<dbReference type="InterPro" id="IPR050397">
    <property type="entry name" value="Env_Response_Regulators"/>
</dbReference>
<dbReference type="SUPFAM" id="SSF46785">
    <property type="entry name" value="Winged helix' DNA-binding domain"/>
    <property type="match status" value="1"/>
</dbReference>
<dbReference type="PRINTS" id="PR00034">
    <property type="entry name" value="HTHCRP"/>
</dbReference>
<dbReference type="AlphaFoldDB" id="A0A1J5RPD6"/>
<dbReference type="InterPro" id="IPR036388">
    <property type="entry name" value="WH-like_DNA-bd_sf"/>
</dbReference>
<accession>A0A1J5RPD6</accession>
<evidence type="ECO:0000259" key="4">
    <source>
        <dbReference type="PROSITE" id="PS50042"/>
    </source>
</evidence>
<evidence type="ECO:0000256" key="3">
    <source>
        <dbReference type="ARBA" id="ARBA00023163"/>
    </source>
</evidence>
<organism evidence="6">
    <name type="scientific">mine drainage metagenome</name>
    <dbReference type="NCBI Taxonomy" id="410659"/>
    <lineage>
        <taxon>unclassified sequences</taxon>
        <taxon>metagenomes</taxon>
        <taxon>ecological metagenomes</taxon>
    </lineage>
</organism>
<protein>
    <submittedName>
        <fullName evidence="6">cAMP receptor protein</fullName>
    </submittedName>
</protein>
<dbReference type="PROSITE" id="PS00889">
    <property type="entry name" value="CNMP_BINDING_2"/>
    <property type="match status" value="1"/>
</dbReference>
<comment type="caution">
    <text evidence="6">The sequence shown here is derived from an EMBL/GenBank/DDBJ whole genome shotgun (WGS) entry which is preliminary data.</text>
</comment>
<dbReference type="SUPFAM" id="SSF51206">
    <property type="entry name" value="cAMP-binding domain-like"/>
    <property type="match status" value="1"/>
</dbReference>
<reference evidence="6" key="1">
    <citation type="submission" date="2016-10" db="EMBL/GenBank/DDBJ databases">
        <title>Sequence of Gallionella enrichment culture.</title>
        <authorList>
            <person name="Poehlein A."/>
            <person name="Muehling M."/>
            <person name="Daniel R."/>
        </authorList>
    </citation>
    <scope>NUCLEOTIDE SEQUENCE</scope>
</reference>
<keyword evidence="1" id="KW-0805">Transcription regulation</keyword>
<dbReference type="InterPro" id="IPR014710">
    <property type="entry name" value="RmlC-like_jellyroll"/>
</dbReference>
<dbReference type="GO" id="GO:0005829">
    <property type="term" value="C:cytosol"/>
    <property type="evidence" value="ECO:0007669"/>
    <property type="project" value="TreeGrafter"/>
</dbReference>
<name>A0A1J5RPD6_9ZZZZ</name>
<evidence type="ECO:0000313" key="6">
    <source>
        <dbReference type="EMBL" id="OIQ97894.1"/>
    </source>
</evidence>
<feature type="domain" description="Cyclic nucleotide-binding" evidence="4">
    <location>
        <begin position="13"/>
        <end position="133"/>
    </location>
</feature>
<dbReference type="Pfam" id="PF13545">
    <property type="entry name" value="HTH_Crp_2"/>
    <property type="match status" value="1"/>
</dbReference>
<dbReference type="InterPro" id="IPR036390">
    <property type="entry name" value="WH_DNA-bd_sf"/>
</dbReference>
<dbReference type="PROSITE" id="PS51063">
    <property type="entry name" value="HTH_CRP_2"/>
    <property type="match status" value="1"/>
</dbReference>
<keyword evidence="6" id="KW-0675">Receptor</keyword>
<evidence type="ECO:0000259" key="5">
    <source>
        <dbReference type="PROSITE" id="PS51063"/>
    </source>
</evidence>
<dbReference type="PANTHER" id="PTHR24567:SF74">
    <property type="entry name" value="HTH-TYPE TRANSCRIPTIONAL REGULATOR ARCR"/>
    <property type="match status" value="1"/>
</dbReference>
<dbReference type="SMART" id="SM00419">
    <property type="entry name" value="HTH_CRP"/>
    <property type="match status" value="1"/>
</dbReference>
<keyword evidence="3" id="KW-0804">Transcription</keyword>